<name>A0A7Y0GAH2_9SPHN</name>
<feature type="transmembrane region" description="Helical" evidence="1">
    <location>
        <begin position="6"/>
        <end position="24"/>
    </location>
</feature>
<comment type="caution">
    <text evidence="2">The sequence shown here is derived from an EMBL/GenBank/DDBJ whole genome shotgun (WGS) entry which is preliminary data.</text>
</comment>
<evidence type="ECO:0000256" key="1">
    <source>
        <dbReference type="SAM" id="Phobius"/>
    </source>
</evidence>
<keyword evidence="1" id="KW-0472">Membrane</keyword>
<dbReference type="AlphaFoldDB" id="A0A7Y0GAH2"/>
<sequence>MLDTALSLLMLASIALLVGAAFLWRRGERQRPVLMLVLAAIMLGNLVIWTLPTRQGGTLVQAAAGK</sequence>
<dbReference type="EMBL" id="JABBGM010000003">
    <property type="protein sequence ID" value="NML93924.1"/>
    <property type="molecule type" value="Genomic_DNA"/>
</dbReference>
<proteinExistence type="predicted"/>
<reference evidence="2 3" key="1">
    <citation type="submission" date="2020-04" db="EMBL/GenBank/DDBJ databases">
        <title>Novosphingobium sp. TW-4 isolated from soil.</title>
        <authorList>
            <person name="Dahal R.H."/>
            <person name="Chaudhary D.K."/>
        </authorList>
    </citation>
    <scope>NUCLEOTIDE SEQUENCE [LARGE SCALE GENOMIC DNA]</scope>
    <source>
        <strain evidence="2 3">TW-4</strain>
    </source>
</reference>
<evidence type="ECO:0000313" key="3">
    <source>
        <dbReference type="Proteomes" id="UP000583556"/>
    </source>
</evidence>
<feature type="transmembrane region" description="Helical" evidence="1">
    <location>
        <begin position="33"/>
        <end position="51"/>
    </location>
</feature>
<keyword evidence="1" id="KW-1133">Transmembrane helix</keyword>
<dbReference type="Proteomes" id="UP000583556">
    <property type="component" value="Unassembled WGS sequence"/>
</dbReference>
<accession>A0A7Y0GAH2</accession>
<dbReference type="RefSeq" id="WP_169493182.1">
    <property type="nucleotide sequence ID" value="NZ_JABBGM010000003.1"/>
</dbReference>
<protein>
    <submittedName>
        <fullName evidence="2">Uncharacterized protein</fullName>
    </submittedName>
</protein>
<gene>
    <name evidence="2" type="ORF">HHL27_09610</name>
</gene>
<keyword evidence="3" id="KW-1185">Reference proteome</keyword>
<organism evidence="2 3">
    <name type="scientific">Novosphingobium olei</name>
    <dbReference type="NCBI Taxonomy" id="2728851"/>
    <lineage>
        <taxon>Bacteria</taxon>
        <taxon>Pseudomonadati</taxon>
        <taxon>Pseudomonadota</taxon>
        <taxon>Alphaproteobacteria</taxon>
        <taxon>Sphingomonadales</taxon>
        <taxon>Sphingomonadaceae</taxon>
        <taxon>Novosphingobium</taxon>
    </lineage>
</organism>
<evidence type="ECO:0000313" key="2">
    <source>
        <dbReference type="EMBL" id="NML93924.1"/>
    </source>
</evidence>
<keyword evidence="1" id="KW-0812">Transmembrane</keyword>